<dbReference type="InterPro" id="IPR001437">
    <property type="entry name" value="Tscrpt_elong_fac_GreA/B_C"/>
</dbReference>
<sequence>MTEGDRRAAMSQAARDELERRLREFGGSLEEAYNNIGEAGGTSDWHDNAALDEVYRQVGLLEIYSSRIQRKLYKPEIIAPREETDDVGIGNKVALRFEGESEPEEFNLLGPADASVLPGAISFESPVGSALIGRQVGDEIEIEVNGQIHRIRIEGIRPGDF</sequence>
<dbReference type="GO" id="GO:0032784">
    <property type="term" value="P:regulation of DNA-templated transcription elongation"/>
    <property type="evidence" value="ECO:0007669"/>
    <property type="project" value="InterPro"/>
</dbReference>
<dbReference type="PANTHER" id="PTHR30437">
    <property type="entry name" value="TRANSCRIPTION ELONGATION FACTOR GREA"/>
    <property type="match status" value="1"/>
</dbReference>
<dbReference type="InterPro" id="IPR023459">
    <property type="entry name" value="Tscrpt_elong_fac_GreA/B_fam"/>
</dbReference>
<dbReference type="STRING" id="1802521.A2893_01555"/>
<protein>
    <recommendedName>
        <fullName evidence="1">Transcription elongation factor GreA/GreB C-terminal domain-containing protein</fullName>
    </recommendedName>
</protein>
<evidence type="ECO:0000313" key="2">
    <source>
        <dbReference type="EMBL" id="OGM65594.1"/>
    </source>
</evidence>
<evidence type="ECO:0000259" key="1">
    <source>
        <dbReference type="Pfam" id="PF01272"/>
    </source>
</evidence>
<dbReference type="PANTHER" id="PTHR30437:SF4">
    <property type="entry name" value="TRANSCRIPTION ELONGATION FACTOR GREA"/>
    <property type="match status" value="1"/>
</dbReference>
<dbReference type="Gene3D" id="3.10.50.30">
    <property type="entry name" value="Transcription elongation factor, GreA/GreB, C-terminal domain"/>
    <property type="match status" value="1"/>
</dbReference>
<dbReference type="SUPFAM" id="SSF54534">
    <property type="entry name" value="FKBP-like"/>
    <property type="match status" value="1"/>
</dbReference>
<dbReference type="GO" id="GO:0003677">
    <property type="term" value="F:DNA binding"/>
    <property type="evidence" value="ECO:0007669"/>
    <property type="project" value="InterPro"/>
</dbReference>
<dbReference type="AlphaFoldDB" id="A0A1F8BND9"/>
<dbReference type="EMBL" id="MGHH01000001">
    <property type="protein sequence ID" value="OGM65594.1"/>
    <property type="molecule type" value="Genomic_DNA"/>
</dbReference>
<comment type="caution">
    <text evidence="2">The sequence shown here is derived from an EMBL/GenBank/DDBJ whole genome shotgun (WGS) entry which is preliminary data.</text>
</comment>
<organism evidence="2 3">
    <name type="scientific">Candidatus Woesebacteria bacterium RIFCSPLOWO2_01_FULL_39_25</name>
    <dbReference type="NCBI Taxonomy" id="1802521"/>
    <lineage>
        <taxon>Bacteria</taxon>
        <taxon>Candidatus Woeseibacteriota</taxon>
    </lineage>
</organism>
<dbReference type="PROSITE" id="PS00830">
    <property type="entry name" value="GREAB_2"/>
    <property type="match status" value="1"/>
</dbReference>
<gene>
    <name evidence="2" type="ORF">A2893_01555</name>
</gene>
<dbReference type="GO" id="GO:0070063">
    <property type="term" value="F:RNA polymerase binding"/>
    <property type="evidence" value="ECO:0007669"/>
    <property type="project" value="InterPro"/>
</dbReference>
<dbReference type="GO" id="GO:0006354">
    <property type="term" value="P:DNA-templated transcription elongation"/>
    <property type="evidence" value="ECO:0007669"/>
    <property type="project" value="TreeGrafter"/>
</dbReference>
<accession>A0A1F8BND9</accession>
<dbReference type="Pfam" id="PF01272">
    <property type="entry name" value="GreA_GreB"/>
    <property type="match status" value="1"/>
</dbReference>
<dbReference type="Proteomes" id="UP000176725">
    <property type="component" value="Unassembled WGS sequence"/>
</dbReference>
<dbReference type="InterPro" id="IPR018151">
    <property type="entry name" value="TF_GreA/GreB_CS"/>
</dbReference>
<dbReference type="InterPro" id="IPR036953">
    <property type="entry name" value="GreA/GreB_C_sf"/>
</dbReference>
<feature type="domain" description="Transcription elongation factor GreA/GreB C-terminal" evidence="1">
    <location>
        <begin position="84"/>
        <end position="157"/>
    </location>
</feature>
<name>A0A1F8BND9_9BACT</name>
<evidence type="ECO:0000313" key="3">
    <source>
        <dbReference type="Proteomes" id="UP000176725"/>
    </source>
</evidence>
<reference evidence="2 3" key="1">
    <citation type="journal article" date="2016" name="Nat. Commun.">
        <title>Thousands of microbial genomes shed light on interconnected biogeochemical processes in an aquifer system.</title>
        <authorList>
            <person name="Anantharaman K."/>
            <person name="Brown C.T."/>
            <person name="Hug L.A."/>
            <person name="Sharon I."/>
            <person name="Castelle C.J."/>
            <person name="Probst A.J."/>
            <person name="Thomas B.C."/>
            <person name="Singh A."/>
            <person name="Wilkins M.J."/>
            <person name="Karaoz U."/>
            <person name="Brodie E.L."/>
            <person name="Williams K.H."/>
            <person name="Hubbard S.S."/>
            <person name="Banfield J.F."/>
        </authorList>
    </citation>
    <scope>NUCLEOTIDE SEQUENCE [LARGE SCALE GENOMIC DNA]</scope>
</reference>
<dbReference type="PIRSF" id="PIRSF006092">
    <property type="entry name" value="GreA_GreB"/>
    <property type="match status" value="1"/>
</dbReference>
<proteinExistence type="predicted"/>